<proteinExistence type="inferred from homology"/>
<dbReference type="InterPro" id="IPR014105">
    <property type="entry name" value="Carotenoid/retinoid_OxRdtase"/>
</dbReference>
<evidence type="ECO:0000256" key="7">
    <source>
        <dbReference type="ARBA" id="ARBA00041900"/>
    </source>
</evidence>
<evidence type="ECO:0000313" key="12">
    <source>
        <dbReference type="EMBL" id="RBO95196.1"/>
    </source>
</evidence>
<dbReference type="GO" id="GO:0016491">
    <property type="term" value="F:oxidoreductase activity"/>
    <property type="evidence" value="ECO:0007669"/>
    <property type="project" value="UniProtKB-KW"/>
</dbReference>
<evidence type="ECO:0000256" key="2">
    <source>
        <dbReference type="ARBA" id="ARBA00022746"/>
    </source>
</evidence>
<evidence type="ECO:0000256" key="3">
    <source>
        <dbReference type="ARBA" id="ARBA00023002"/>
    </source>
</evidence>
<dbReference type="Proteomes" id="UP000252254">
    <property type="component" value="Unassembled WGS sequence"/>
</dbReference>
<sequence length="488" mass="54890">MKKIIIVGAGLGGLSCAIRLAYHGFSVTVMEKQSTIGGKLQQVTAGEYQFDLGPSTITMRHIFEELFTACDRNIEDYVSFYPIATGTRNFFSDGQVVDFNTDQASVTAQIATYSPEDAQNYHSFLREASRLYTIAERSFFKKLMYSTKAKLSTKLLTDFLRIKPHKTLHQLTRQFFRHPNTLAMFDRYATYVGSSPYQAPAIFAMMAHLEGRQGIYGMKGGTYALVQGLEKLALELGVSIQTNVEVKQLLINENRQTIGVATNVGEFFADDVIANADALTVQTTWFNRPERQINNVEPSLSGFTILLGTQQKFANLSHHNVFFPSNYQAEFEAIFKEKCVLPTPTIYICNSSVSEPTRAKPDASNLFMLINAPYMKNQADWSEEQIIYIRSRVFTQLQSFGLQLDEATIDYEEYMTPADIAARTGAYKGTIYGMSSNYFKQAFFRMPNKDRSIDHLYYVGGSTHPGGGTPMVTLSGMLVADDIIERYR</sequence>
<dbReference type="PANTHER" id="PTHR43734:SF7">
    <property type="entry name" value="4,4'-DIAPONEUROSPORENE OXYGENASE"/>
    <property type="match status" value="1"/>
</dbReference>
<dbReference type="PANTHER" id="PTHR43734">
    <property type="entry name" value="PHYTOENE DESATURASE"/>
    <property type="match status" value="1"/>
</dbReference>
<keyword evidence="13" id="KW-1185">Reference proteome</keyword>
<evidence type="ECO:0000313" key="13">
    <source>
        <dbReference type="Proteomes" id="UP000252254"/>
    </source>
</evidence>
<evidence type="ECO:0000256" key="10">
    <source>
        <dbReference type="RuleBase" id="RU362075"/>
    </source>
</evidence>
<dbReference type="Pfam" id="PF01593">
    <property type="entry name" value="Amino_oxidase"/>
    <property type="match status" value="1"/>
</dbReference>
<dbReference type="AlphaFoldDB" id="A0A366DYM2"/>
<evidence type="ECO:0000256" key="6">
    <source>
        <dbReference type="ARBA" id="ARBA00039159"/>
    </source>
</evidence>
<evidence type="ECO:0000256" key="5">
    <source>
        <dbReference type="ARBA" id="ARBA00038194"/>
    </source>
</evidence>
<organism evidence="12 13">
    <name type="scientific">Paraliobacillus ryukyuensis</name>
    <dbReference type="NCBI Taxonomy" id="200904"/>
    <lineage>
        <taxon>Bacteria</taxon>
        <taxon>Bacillati</taxon>
        <taxon>Bacillota</taxon>
        <taxon>Bacilli</taxon>
        <taxon>Bacillales</taxon>
        <taxon>Bacillaceae</taxon>
        <taxon>Paraliobacillus</taxon>
    </lineage>
</organism>
<comment type="cofactor">
    <cofactor evidence="1">
        <name>FAD</name>
        <dbReference type="ChEBI" id="CHEBI:57692"/>
    </cofactor>
</comment>
<evidence type="ECO:0000256" key="4">
    <source>
        <dbReference type="ARBA" id="ARBA00037901"/>
    </source>
</evidence>
<comment type="caution">
    <text evidence="12">The sequence shown here is derived from an EMBL/GenBank/DDBJ whole genome shotgun (WGS) entry which is preliminary data.</text>
</comment>
<dbReference type="NCBIfam" id="TIGR02734">
    <property type="entry name" value="crtI_fam"/>
    <property type="match status" value="1"/>
</dbReference>
<dbReference type="OrthoDB" id="9814556at2"/>
<dbReference type="InterPro" id="IPR002937">
    <property type="entry name" value="Amino_oxidase"/>
</dbReference>
<feature type="domain" description="Amine oxidase" evidence="11">
    <location>
        <begin position="11"/>
        <end position="484"/>
    </location>
</feature>
<evidence type="ECO:0000256" key="9">
    <source>
        <dbReference type="ARBA" id="ARBA00048532"/>
    </source>
</evidence>
<accession>A0A366DYM2</accession>
<gene>
    <name evidence="12" type="ORF">DES48_10933</name>
</gene>
<reference evidence="12 13" key="1">
    <citation type="submission" date="2018-06" db="EMBL/GenBank/DDBJ databases">
        <title>Genomic Encyclopedia of Type Strains, Phase IV (KMG-IV): sequencing the most valuable type-strain genomes for metagenomic binning, comparative biology and taxonomic classification.</title>
        <authorList>
            <person name="Goeker M."/>
        </authorList>
    </citation>
    <scope>NUCLEOTIDE SEQUENCE [LARGE SCALE GENOMIC DNA]</scope>
    <source>
        <strain evidence="12 13">DSM 15140</strain>
    </source>
</reference>
<dbReference type="GO" id="GO:0016117">
    <property type="term" value="P:carotenoid biosynthetic process"/>
    <property type="evidence" value="ECO:0007669"/>
    <property type="project" value="UniProtKB-KW"/>
</dbReference>
<dbReference type="RefSeq" id="WP_113869535.1">
    <property type="nucleotide sequence ID" value="NZ_BAABQN010000006.1"/>
</dbReference>
<dbReference type="Gene3D" id="3.50.50.60">
    <property type="entry name" value="FAD/NAD(P)-binding domain"/>
    <property type="match status" value="2"/>
</dbReference>
<evidence type="ECO:0000259" key="11">
    <source>
        <dbReference type="Pfam" id="PF01593"/>
    </source>
</evidence>
<dbReference type="EMBL" id="QNRI01000009">
    <property type="protein sequence ID" value="RBO95196.1"/>
    <property type="molecule type" value="Genomic_DNA"/>
</dbReference>
<dbReference type="SUPFAM" id="SSF51905">
    <property type="entry name" value="FAD/NAD(P)-binding domain"/>
    <property type="match status" value="1"/>
</dbReference>
<evidence type="ECO:0000256" key="1">
    <source>
        <dbReference type="ARBA" id="ARBA00001974"/>
    </source>
</evidence>
<dbReference type="InterPro" id="IPR036188">
    <property type="entry name" value="FAD/NAD-bd_sf"/>
</dbReference>
<comment type="catalytic activity">
    <reaction evidence="9">
        <text>all-trans-4,4'-diaponeurosporene + 2 AH2 + 2 O2 = 4,4'-diaponeurosporenal + 2 A + 3 H2O</text>
        <dbReference type="Rhea" id="RHEA:56104"/>
        <dbReference type="ChEBI" id="CHEBI:13193"/>
        <dbReference type="ChEBI" id="CHEBI:15377"/>
        <dbReference type="ChEBI" id="CHEBI:15379"/>
        <dbReference type="ChEBI" id="CHEBI:17499"/>
        <dbReference type="ChEBI" id="CHEBI:62743"/>
        <dbReference type="ChEBI" id="CHEBI:79065"/>
    </reaction>
</comment>
<dbReference type="STRING" id="200904.GCA_900168775_03424"/>
<name>A0A366DYM2_9BACI</name>
<dbReference type="PROSITE" id="PS51257">
    <property type="entry name" value="PROKAR_LIPOPROTEIN"/>
    <property type="match status" value="1"/>
</dbReference>
<keyword evidence="3 10" id="KW-0560">Oxidoreductase</keyword>
<evidence type="ECO:0000256" key="8">
    <source>
        <dbReference type="ARBA" id="ARBA00042619"/>
    </source>
</evidence>
<comment type="similarity">
    <text evidence="5">Belongs to the carotenoid/retinoid oxidoreductase family. CrtP subfamily.</text>
</comment>
<protein>
    <recommendedName>
        <fullName evidence="6">4,4'-diaponeurosporene oxygenase</fullName>
    </recommendedName>
    <alternativeName>
        <fullName evidence="7">4,4'-diaponeurosporene oxidase</fullName>
    </alternativeName>
    <alternativeName>
        <fullName evidence="8">Carotenoid oxidase</fullName>
    </alternativeName>
</protein>
<keyword evidence="2 10" id="KW-0125">Carotenoid biosynthesis</keyword>
<comment type="pathway">
    <text evidence="4">Carotenoid biosynthesis; staphyloxanthin biosynthesis; staphyloxanthin from farnesyl diphosphate: step 3/5.</text>
</comment>